<organism evidence="1 2">
    <name type="scientific">Schistosoma margrebowiei</name>
    <dbReference type="NCBI Taxonomy" id="48269"/>
    <lineage>
        <taxon>Eukaryota</taxon>
        <taxon>Metazoa</taxon>
        <taxon>Spiralia</taxon>
        <taxon>Lophotrochozoa</taxon>
        <taxon>Platyhelminthes</taxon>
        <taxon>Trematoda</taxon>
        <taxon>Digenea</taxon>
        <taxon>Strigeidida</taxon>
        <taxon>Schistosomatoidea</taxon>
        <taxon>Schistosomatidae</taxon>
        <taxon>Schistosoma</taxon>
    </lineage>
</organism>
<reference evidence="1 2" key="1">
    <citation type="submission" date="2018-11" db="EMBL/GenBank/DDBJ databases">
        <authorList>
            <consortium name="Pathogen Informatics"/>
        </authorList>
    </citation>
    <scope>NUCLEOTIDE SEQUENCE [LARGE SCALE GENOMIC DNA]</scope>
    <source>
        <strain evidence="1 2">Zambia</strain>
    </source>
</reference>
<dbReference type="Proteomes" id="UP000277204">
    <property type="component" value="Unassembled WGS sequence"/>
</dbReference>
<proteinExistence type="predicted"/>
<keyword evidence="2" id="KW-1185">Reference proteome</keyword>
<accession>A0A3P7YAB5</accession>
<evidence type="ECO:0000313" key="1">
    <source>
        <dbReference type="EMBL" id="VDO68114.1"/>
    </source>
</evidence>
<evidence type="ECO:0000313" key="2">
    <source>
        <dbReference type="Proteomes" id="UP000277204"/>
    </source>
</evidence>
<dbReference type="EMBL" id="UZAI01002089">
    <property type="protein sequence ID" value="VDO68114.1"/>
    <property type="molecule type" value="Genomic_DNA"/>
</dbReference>
<name>A0A3P7YAB5_9TREM</name>
<sequence>MVESPNNSPIPSVPYCNKSIISSNNDNISIPETKFCISSSVINTDMFTSLLSTGELNSFQSTKICCPSLLSIIRQSEKSNSLIMHTNKIFSQIISVLEKKIPCLGK</sequence>
<protein>
    <submittedName>
        <fullName evidence="1">Uncharacterized protein</fullName>
    </submittedName>
</protein>
<dbReference type="AlphaFoldDB" id="A0A3P7YAB5"/>
<gene>
    <name evidence="1" type="ORF">SMRZ_LOCUS5841</name>
</gene>